<comment type="subcellular location">
    <subcellularLocation>
        <location evidence="1">Cell projection</location>
        <location evidence="1">Cilium</location>
    </subcellularLocation>
</comment>
<accession>A0AAN7XYD6</accession>
<evidence type="ECO:0000256" key="5">
    <source>
        <dbReference type="ARBA" id="ARBA00023273"/>
    </source>
</evidence>
<dbReference type="FunFam" id="3.80.10.10:FF:000331">
    <property type="entry name" value="Dynein assembly factor 1, axonemal homolog"/>
    <property type="match status" value="1"/>
</dbReference>
<organism evidence="7 8">
    <name type="scientific">Eleginops maclovinus</name>
    <name type="common">Patagonian blennie</name>
    <name type="synonym">Eleginus maclovinus</name>
    <dbReference type="NCBI Taxonomy" id="56733"/>
    <lineage>
        <taxon>Eukaryota</taxon>
        <taxon>Metazoa</taxon>
        <taxon>Chordata</taxon>
        <taxon>Craniata</taxon>
        <taxon>Vertebrata</taxon>
        <taxon>Euteleostomi</taxon>
        <taxon>Actinopterygii</taxon>
        <taxon>Neopterygii</taxon>
        <taxon>Teleostei</taxon>
        <taxon>Neoteleostei</taxon>
        <taxon>Acanthomorphata</taxon>
        <taxon>Eupercaria</taxon>
        <taxon>Perciformes</taxon>
        <taxon>Notothenioidei</taxon>
        <taxon>Eleginopidae</taxon>
        <taxon>Eleginops</taxon>
    </lineage>
</organism>
<dbReference type="GO" id="GO:0005930">
    <property type="term" value="C:axoneme"/>
    <property type="evidence" value="ECO:0007669"/>
    <property type="project" value="TreeGrafter"/>
</dbReference>
<dbReference type="Proteomes" id="UP001346869">
    <property type="component" value="Unassembled WGS sequence"/>
</dbReference>
<feature type="compositionally biased region" description="Basic and acidic residues" evidence="6">
    <location>
        <begin position="199"/>
        <end position="230"/>
    </location>
</feature>
<evidence type="ECO:0000256" key="3">
    <source>
        <dbReference type="ARBA" id="ARBA00022737"/>
    </source>
</evidence>
<keyword evidence="5" id="KW-0966">Cell projection</keyword>
<evidence type="ECO:0000313" key="8">
    <source>
        <dbReference type="Proteomes" id="UP001346869"/>
    </source>
</evidence>
<dbReference type="InterPro" id="IPR050576">
    <property type="entry name" value="Cilia_flagella_integrity"/>
</dbReference>
<dbReference type="PROSITE" id="PS51450">
    <property type="entry name" value="LRR"/>
    <property type="match status" value="1"/>
</dbReference>
<dbReference type="PANTHER" id="PTHR45973">
    <property type="entry name" value="PROTEIN PHOSPHATASE 1 REGULATORY SUBUNIT SDS22-RELATED"/>
    <property type="match status" value="1"/>
</dbReference>
<dbReference type="InterPro" id="IPR001611">
    <property type="entry name" value="Leu-rich_rpt"/>
</dbReference>
<keyword evidence="4" id="KW-0969">Cilium</keyword>
<dbReference type="SUPFAM" id="SSF52058">
    <property type="entry name" value="L domain-like"/>
    <property type="match status" value="1"/>
</dbReference>
<dbReference type="EMBL" id="JAUZQC010000007">
    <property type="protein sequence ID" value="KAK5868315.1"/>
    <property type="molecule type" value="Genomic_DNA"/>
</dbReference>
<dbReference type="Gene3D" id="3.80.10.10">
    <property type="entry name" value="Ribonuclease Inhibitor"/>
    <property type="match status" value="1"/>
</dbReference>
<reference evidence="7 8" key="2">
    <citation type="journal article" date="2023" name="Mol. Biol. Evol.">
        <title>Genomics of Secondarily Temperate Adaptation in the Only Non-Antarctic Icefish.</title>
        <authorList>
            <person name="Rivera-Colon A.G."/>
            <person name="Rayamajhi N."/>
            <person name="Minhas B.F."/>
            <person name="Madrigal G."/>
            <person name="Bilyk K.T."/>
            <person name="Yoon V."/>
            <person name="Hune M."/>
            <person name="Gregory S."/>
            <person name="Cheng C.H.C."/>
            <person name="Catchen J.M."/>
        </authorList>
    </citation>
    <scope>NUCLEOTIDE SEQUENCE [LARGE SCALE GENOMIC DNA]</scope>
    <source>
        <strain evidence="7">JMC-PN-2008</strain>
    </source>
</reference>
<evidence type="ECO:0000256" key="2">
    <source>
        <dbReference type="ARBA" id="ARBA00022614"/>
    </source>
</evidence>
<evidence type="ECO:0008006" key="9">
    <source>
        <dbReference type="Google" id="ProtNLM"/>
    </source>
</evidence>
<evidence type="ECO:0000256" key="1">
    <source>
        <dbReference type="ARBA" id="ARBA00004138"/>
    </source>
</evidence>
<protein>
    <recommendedName>
        <fullName evidence="9">Dynein assembly factor 1, axonemal</fullName>
    </recommendedName>
</protein>
<dbReference type="GO" id="GO:0070840">
    <property type="term" value="F:dynein complex binding"/>
    <property type="evidence" value="ECO:0007669"/>
    <property type="project" value="TreeGrafter"/>
</dbReference>
<keyword evidence="3" id="KW-0677">Repeat</keyword>
<name>A0AAN7XYD6_ELEMC</name>
<comment type="caution">
    <text evidence="7">The sequence shown here is derived from an EMBL/GenBank/DDBJ whole genome shotgun (WGS) entry which is preliminary data.</text>
</comment>
<evidence type="ECO:0000313" key="7">
    <source>
        <dbReference type="EMBL" id="KAK5868315.1"/>
    </source>
</evidence>
<feature type="compositionally biased region" description="Acidic residues" evidence="6">
    <location>
        <begin position="319"/>
        <end position="340"/>
    </location>
</feature>
<dbReference type="InterPro" id="IPR032675">
    <property type="entry name" value="LRR_dom_sf"/>
</dbReference>
<proteinExistence type="predicted"/>
<gene>
    <name evidence="7" type="ORF">PBY51_009342</name>
</gene>
<dbReference type="GO" id="GO:0035082">
    <property type="term" value="P:axoneme assembly"/>
    <property type="evidence" value="ECO:0007669"/>
    <property type="project" value="TreeGrafter"/>
</dbReference>
<feature type="region of interest" description="Disordered" evidence="6">
    <location>
        <begin position="199"/>
        <end position="231"/>
    </location>
</feature>
<keyword evidence="8" id="KW-1185">Reference proteome</keyword>
<evidence type="ECO:0000256" key="4">
    <source>
        <dbReference type="ARBA" id="ARBA00023069"/>
    </source>
</evidence>
<sequence>MIENISCLPQLSTLQIAHNKLKTVENIEHLSQCRALSVLDMSHNLLKDPEILLVLEAMPELRVLSLIGNEVVRRIPNYRKTMIVRLKLLTFLDERPVFPKDRACAEAWAVGGLEGESKEREQWETRERKKMQDSFDAMTEIRYRALERKRLRELQEGGASEGSSSPETEENETLILTPSIEESIESFVQDCLHVHEEFLQSESKEGSNEHPANCEHLEEGEGLQRERSEENEQANMIEPFGNKQPSPLSEVLPPHGPGPLVTELQDEEQLETIHLPQLRALCINDLPDLEDVDTEDYSEMLSSQQAYRPLIEVISGSSEELESTGSDSEDSPNFGQDEDSLFLMSRSTAVSNSSYALVYPEDGALSEPVLKIKPNQASSSPRCLIQELE</sequence>
<feature type="region of interest" description="Disordered" evidence="6">
    <location>
        <begin position="317"/>
        <end position="340"/>
    </location>
</feature>
<dbReference type="AlphaFoldDB" id="A0AAN7XYD6"/>
<dbReference type="PANTHER" id="PTHR45973:SF9">
    <property type="entry name" value="LEUCINE-RICH REPEAT-CONTAINING PROTEIN 46"/>
    <property type="match status" value="1"/>
</dbReference>
<keyword evidence="2" id="KW-0433">Leucine-rich repeat</keyword>
<evidence type="ECO:0000256" key="6">
    <source>
        <dbReference type="SAM" id="MobiDB-lite"/>
    </source>
</evidence>
<reference evidence="7 8" key="1">
    <citation type="journal article" date="2023" name="Genes (Basel)">
        <title>Chromosome-Level Genome Assembly and Circadian Gene Repertoire of the Patagonia Blennie Eleginops maclovinus-The Closest Ancestral Proxy of Antarctic Cryonotothenioids.</title>
        <authorList>
            <person name="Cheng C.C."/>
            <person name="Rivera-Colon A.G."/>
            <person name="Minhas B.F."/>
            <person name="Wilson L."/>
            <person name="Rayamajhi N."/>
            <person name="Vargas-Chacoff L."/>
            <person name="Catchen J.M."/>
        </authorList>
    </citation>
    <scope>NUCLEOTIDE SEQUENCE [LARGE SCALE GENOMIC DNA]</scope>
    <source>
        <strain evidence="7">JMC-PN-2008</strain>
    </source>
</reference>